<dbReference type="HOGENOM" id="CLU_057645_0_0_6"/>
<dbReference type="AlphaFoldDB" id="N9NHP4"/>
<organism evidence="2 3">
    <name type="scientific">Acinetobacter modestus</name>
    <dbReference type="NCBI Taxonomy" id="1776740"/>
    <lineage>
        <taxon>Bacteria</taxon>
        <taxon>Pseudomonadati</taxon>
        <taxon>Pseudomonadota</taxon>
        <taxon>Gammaproteobacteria</taxon>
        <taxon>Moraxellales</taxon>
        <taxon>Moraxellaceae</taxon>
        <taxon>Acinetobacter</taxon>
    </lineage>
</organism>
<comment type="caution">
    <text evidence="2">The sequence shown here is derived from an EMBL/GenBank/DDBJ whole genome shotgun (WGS) entry which is preliminary data.</text>
</comment>
<dbReference type="Pfam" id="PF04233">
    <property type="entry name" value="Phage_Mu_F"/>
    <property type="match status" value="1"/>
</dbReference>
<dbReference type="PATRIC" id="fig|1217705.3.peg.1342"/>
<dbReference type="eggNOG" id="COG2369">
    <property type="taxonomic scope" value="Bacteria"/>
</dbReference>
<name>N9NHP4_9GAMM</name>
<sequence>MQPLSFLEAIQFAVSRKIVLPDEFYKLDLNTRQMATTVSFLSGIEQIETVIKSVNQVLIDGGTFNDFKKLVEENEIILSEPYLKNVFRTNIQTAYGHGRWQQQQRNKAKRPYLMYVAINDSRVRPSHLALNRIIRHIDDPFWLKYYAPWDFMCRCTVIALTEEQALKYGITADEELPVIAENNGWSTSPLTFGEMQSVVDTKIANSILKKEYLLSLKQNVMAEWKASQKLSSLLSPMDDKSRDLFQTIADTVIPLDPTIRPSAVKTFLDYVQGNDAALTAYLKNKPISLAEEVLHRWVKEDMAQIRAVASNVSTAVIGSATLNQVAALQVGQTLKLDSPLLVAGQGSDVVIQIENAKGLGIDLNKLNAGQGVLFEIGLLFEVVSIETNRGQLIYILRALVN</sequence>
<evidence type="ECO:0000313" key="3">
    <source>
        <dbReference type="Proteomes" id="UP000013248"/>
    </source>
</evidence>
<dbReference type="NCBIfam" id="TIGR01641">
    <property type="entry name" value="phageSPP1_gp7"/>
    <property type="match status" value="1"/>
</dbReference>
<evidence type="ECO:0000259" key="1">
    <source>
        <dbReference type="Pfam" id="PF04233"/>
    </source>
</evidence>
<gene>
    <name evidence="2" type="ORF">F900_01396</name>
</gene>
<dbReference type="Proteomes" id="UP000013248">
    <property type="component" value="Unassembled WGS sequence"/>
</dbReference>
<dbReference type="EMBL" id="APRP01000015">
    <property type="protein sequence ID" value="ENX02332.1"/>
    <property type="molecule type" value="Genomic_DNA"/>
</dbReference>
<protein>
    <recommendedName>
        <fullName evidence="1">Phage head morphogenesis domain-containing protein</fullName>
    </recommendedName>
</protein>
<accession>N9NHP4</accession>
<dbReference type="STRING" id="1217705.F900_01396"/>
<proteinExistence type="predicted"/>
<dbReference type="RefSeq" id="WP_005216149.1">
    <property type="nucleotide sequence ID" value="NZ_KB850089.1"/>
</dbReference>
<dbReference type="InterPro" id="IPR006528">
    <property type="entry name" value="Phage_head_morphogenesis_dom"/>
</dbReference>
<reference evidence="2 3" key="1">
    <citation type="submission" date="2013-02" db="EMBL/GenBank/DDBJ databases">
        <title>The Genome Sequence of Acinetobacter sp. ANC 3862.</title>
        <authorList>
            <consortium name="The Broad Institute Genome Sequencing Platform"/>
            <consortium name="The Broad Institute Genome Sequencing Center for Infectious Disease"/>
            <person name="Cerqueira G."/>
            <person name="Feldgarden M."/>
            <person name="Courvalin P."/>
            <person name="Perichon B."/>
            <person name="Grillot-Courvalin C."/>
            <person name="Clermont D."/>
            <person name="Rocha E."/>
            <person name="Yoon E.-J."/>
            <person name="Nemec A."/>
            <person name="Walker B."/>
            <person name="Young S.K."/>
            <person name="Zeng Q."/>
            <person name="Gargeya S."/>
            <person name="Fitzgerald M."/>
            <person name="Haas B."/>
            <person name="Abouelleil A."/>
            <person name="Alvarado L."/>
            <person name="Arachchi H.M."/>
            <person name="Berlin A.M."/>
            <person name="Chapman S.B."/>
            <person name="Dewar J."/>
            <person name="Goldberg J."/>
            <person name="Griggs A."/>
            <person name="Gujja S."/>
            <person name="Hansen M."/>
            <person name="Howarth C."/>
            <person name="Imamovic A."/>
            <person name="Larimer J."/>
            <person name="McCowan C."/>
            <person name="Murphy C."/>
            <person name="Neiman D."/>
            <person name="Pearson M."/>
            <person name="Priest M."/>
            <person name="Roberts A."/>
            <person name="Saif S."/>
            <person name="Shea T."/>
            <person name="Sisk P."/>
            <person name="Sykes S."/>
            <person name="Wortman J."/>
            <person name="Nusbaum C."/>
            <person name="Birren B."/>
        </authorList>
    </citation>
    <scope>NUCLEOTIDE SEQUENCE [LARGE SCALE GENOMIC DNA]</scope>
    <source>
        <strain evidence="2 3">ANC 3862</strain>
    </source>
</reference>
<evidence type="ECO:0000313" key="2">
    <source>
        <dbReference type="EMBL" id="ENX02332.1"/>
    </source>
</evidence>
<feature type="domain" description="Phage head morphogenesis" evidence="1">
    <location>
        <begin position="49"/>
        <end position="158"/>
    </location>
</feature>